<protein>
    <recommendedName>
        <fullName evidence="4">t-SNARE coiled-coil homology domain-containing protein</fullName>
    </recommendedName>
</protein>
<evidence type="ECO:0000313" key="6">
    <source>
        <dbReference type="Proteomes" id="UP001324427"/>
    </source>
</evidence>
<comment type="caution">
    <text evidence="5">The sequence shown here is derived from an EMBL/GenBank/DDBJ whole genome shotgun (WGS) entry which is preliminary data.</text>
</comment>
<name>A0AAV9JXD4_9PEZI</name>
<dbReference type="PANTHER" id="PTHR19305">
    <property type="entry name" value="SYNAPTOSOMAL ASSOCIATED PROTEIN"/>
    <property type="match status" value="1"/>
</dbReference>
<sequence length="461" mass="49957">MVWKNGEKDKAADLATAKKSLFGKLKDKSSKSSASPTPTSTSANPYAAAPQTNTNPYATHNVTNDPYAPKSQSSLTQPPTSSFGSLTLNSQQGGPPGYARSVTPTNRPEKSPVPPGGYGGAAPRYPAQGGSAQAGGYGGDAYGNGQSRYGASGYGGLGRSNSQDTVSTDVARGTLFGDAPQRAQQQQQQQQQTFAPEQPSDPSYSNSGGYDSAEMPGGYGAGPDRELTAEEIEDQDVHTAKSEIRFIKQQDVASTRNARRIAEQAEQTGRETLERLGAQGDRIHNTERNLDLASINNRHAEEKARELRTLNRSMWAVHVANPFTKDAKHERKIHDELEKRQLDRREQQHTREAAYGTQARHQAQQRDINGNAVRPGKSSLADRAKYQFEADSEDEEMENEIEGNLDAIGSSVRMLKNVSQAMNGELTSQNAHIDRIAGKTDKVDDGIAMNRARLDAISKRG</sequence>
<keyword evidence="2" id="KW-0175">Coiled coil</keyword>
<dbReference type="GO" id="GO:0031201">
    <property type="term" value="C:SNARE complex"/>
    <property type="evidence" value="ECO:0007669"/>
    <property type="project" value="TreeGrafter"/>
</dbReference>
<keyword evidence="6" id="KW-1185">Reference proteome</keyword>
<evidence type="ECO:0000256" key="2">
    <source>
        <dbReference type="SAM" id="Coils"/>
    </source>
</evidence>
<dbReference type="GO" id="GO:0019905">
    <property type="term" value="F:syntaxin binding"/>
    <property type="evidence" value="ECO:0007669"/>
    <property type="project" value="TreeGrafter"/>
</dbReference>
<dbReference type="GO" id="GO:0005886">
    <property type="term" value="C:plasma membrane"/>
    <property type="evidence" value="ECO:0007669"/>
    <property type="project" value="TreeGrafter"/>
</dbReference>
<proteinExistence type="inferred from homology"/>
<dbReference type="CDD" id="cd15857">
    <property type="entry name" value="SNARE_SEC9C"/>
    <property type="match status" value="1"/>
</dbReference>
<evidence type="ECO:0000256" key="3">
    <source>
        <dbReference type="SAM" id="MobiDB-lite"/>
    </source>
</evidence>
<feature type="compositionally biased region" description="Low complexity" evidence="3">
    <location>
        <begin position="31"/>
        <end position="50"/>
    </location>
</feature>
<dbReference type="AlphaFoldDB" id="A0AAV9JXD4"/>
<feature type="compositionally biased region" description="Gly residues" evidence="3">
    <location>
        <begin position="132"/>
        <end position="142"/>
    </location>
</feature>
<dbReference type="GO" id="GO:0005484">
    <property type="term" value="F:SNAP receptor activity"/>
    <property type="evidence" value="ECO:0007669"/>
    <property type="project" value="TreeGrafter"/>
</dbReference>
<dbReference type="CDD" id="cd15886">
    <property type="entry name" value="SNARE_SEC9N"/>
    <property type="match status" value="1"/>
</dbReference>
<feature type="region of interest" description="Disordered" evidence="3">
    <location>
        <begin position="20"/>
        <end position="243"/>
    </location>
</feature>
<dbReference type="GO" id="GO:0006906">
    <property type="term" value="P:vesicle fusion"/>
    <property type="evidence" value="ECO:0007669"/>
    <property type="project" value="TreeGrafter"/>
</dbReference>
<evidence type="ECO:0000259" key="4">
    <source>
        <dbReference type="PROSITE" id="PS50192"/>
    </source>
</evidence>
<feature type="region of interest" description="Disordered" evidence="3">
    <location>
        <begin position="343"/>
        <end position="379"/>
    </location>
</feature>
<feature type="compositionally biased region" description="Basic and acidic residues" evidence="3">
    <location>
        <begin position="343"/>
        <end position="352"/>
    </location>
</feature>
<comment type="similarity">
    <text evidence="1">Belongs to the SNAP-25 family.</text>
</comment>
<evidence type="ECO:0000313" key="5">
    <source>
        <dbReference type="EMBL" id="KAK4550283.1"/>
    </source>
</evidence>
<accession>A0AAV9JXD4</accession>
<dbReference type="SMART" id="SM00397">
    <property type="entry name" value="t_SNARE"/>
    <property type="match status" value="2"/>
</dbReference>
<dbReference type="PANTHER" id="PTHR19305:SF9">
    <property type="entry name" value="SYNAPTOSOMAL-ASSOCIATED PROTEIN 29"/>
    <property type="match status" value="1"/>
</dbReference>
<feature type="coiled-coil region" evidence="2">
    <location>
        <begin position="283"/>
        <end position="310"/>
    </location>
</feature>
<feature type="compositionally biased region" description="Polar residues" evidence="3">
    <location>
        <begin position="359"/>
        <end position="368"/>
    </location>
</feature>
<dbReference type="Gene3D" id="1.20.5.110">
    <property type="match status" value="2"/>
</dbReference>
<feature type="domain" description="T-SNARE coiled-coil homology" evidence="4">
    <location>
        <begin position="395"/>
        <end position="457"/>
    </location>
</feature>
<feature type="compositionally biased region" description="Low complexity" evidence="3">
    <location>
        <begin position="121"/>
        <end position="131"/>
    </location>
</feature>
<dbReference type="EMBL" id="JAVFHQ010000002">
    <property type="protein sequence ID" value="KAK4550283.1"/>
    <property type="molecule type" value="Genomic_DNA"/>
</dbReference>
<dbReference type="GO" id="GO:0006887">
    <property type="term" value="P:exocytosis"/>
    <property type="evidence" value="ECO:0007669"/>
    <property type="project" value="TreeGrafter"/>
</dbReference>
<feature type="compositionally biased region" description="Polar residues" evidence="3">
    <location>
        <begin position="51"/>
        <end position="64"/>
    </location>
</feature>
<feature type="compositionally biased region" description="Polar residues" evidence="3">
    <location>
        <begin position="83"/>
        <end position="93"/>
    </location>
</feature>
<reference evidence="5 6" key="1">
    <citation type="submission" date="2021-11" db="EMBL/GenBank/DDBJ databases">
        <title>Black yeast isolated from Biological Soil Crust.</title>
        <authorList>
            <person name="Kurbessoian T."/>
        </authorList>
    </citation>
    <scope>NUCLEOTIDE SEQUENCE [LARGE SCALE GENOMIC DNA]</scope>
    <source>
        <strain evidence="5 6">CCFEE 5522</strain>
    </source>
</reference>
<gene>
    <name evidence="5" type="ORF">LTR36_003250</name>
</gene>
<evidence type="ECO:0000256" key="1">
    <source>
        <dbReference type="ARBA" id="ARBA00009480"/>
    </source>
</evidence>
<feature type="compositionally biased region" description="Polar residues" evidence="3">
    <location>
        <begin position="200"/>
        <end position="209"/>
    </location>
</feature>
<dbReference type="Proteomes" id="UP001324427">
    <property type="component" value="Unassembled WGS sequence"/>
</dbReference>
<dbReference type="PROSITE" id="PS50192">
    <property type="entry name" value="T_SNARE"/>
    <property type="match status" value="1"/>
</dbReference>
<dbReference type="InterPro" id="IPR000727">
    <property type="entry name" value="T_SNARE_dom"/>
</dbReference>
<feature type="compositionally biased region" description="Polar residues" evidence="3">
    <location>
        <begin position="159"/>
        <end position="168"/>
    </location>
</feature>
<organism evidence="5 6">
    <name type="scientific">Oleoguttula mirabilis</name>
    <dbReference type="NCBI Taxonomy" id="1507867"/>
    <lineage>
        <taxon>Eukaryota</taxon>
        <taxon>Fungi</taxon>
        <taxon>Dikarya</taxon>
        <taxon>Ascomycota</taxon>
        <taxon>Pezizomycotina</taxon>
        <taxon>Dothideomycetes</taxon>
        <taxon>Dothideomycetidae</taxon>
        <taxon>Mycosphaerellales</taxon>
        <taxon>Teratosphaeriaceae</taxon>
        <taxon>Oleoguttula</taxon>
    </lineage>
</organism>
<dbReference type="SUPFAM" id="SSF58038">
    <property type="entry name" value="SNARE fusion complex"/>
    <property type="match status" value="2"/>
</dbReference>
<feature type="compositionally biased region" description="Low complexity" evidence="3">
    <location>
        <begin position="71"/>
        <end position="82"/>
    </location>
</feature>